<reference evidence="4 5" key="1">
    <citation type="submission" date="2016-04" db="EMBL/GenBank/DDBJ databases">
        <authorList>
            <person name="Evans L.H."/>
            <person name="Alamgir A."/>
            <person name="Owens N."/>
            <person name="Weber N.D."/>
            <person name="Virtaneva K."/>
            <person name="Barbian K."/>
            <person name="Babar A."/>
            <person name="Rosenke K."/>
        </authorList>
    </citation>
    <scope>NUCLEOTIDE SEQUENCE [LARGE SCALE GENOMIC DNA]</scope>
    <source>
        <strain evidence="4 5">LMa1</strain>
    </source>
</reference>
<keyword evidence="5" id="KW-1185">Reference proteome</keyword>
<evidence type="ECO:0008006" key="6">
    <source>
        <dbReference type="Google" id="ProtNLM"/>
    </source>
</evidence>
<comment type="caution">
    <text evidence="4">The sequence shown here is derived from an EMBL/GenBank/DDBJ whole genome shotgun (WGS) entry which is preliminary data.</text>
</comment>
<keyword evidence="1" id="KW-0808">Transferase</keyword>
<evidence type="ECO:0000259" key="2">
    <source>
        <dbReference type="Pfam" id="PF00534"/>
    </source>
</evidence>
<dbReference type="PANTHER" id="PTHR46401:SF2">
    <property type="entry name" value="GLYCOSYLTRANSFERASE WBBK-RELATED"/>
    <property type="match status" value="1"/>
</dbReference>
<dbReference type="Pfam" id="PF00534">
    <property type="entry name" value="Glycos_transf_1"/>
    <property type="match status" value="1"/>
</dbReference>
<protein>
    <recommendedName>
        <fullName evidence="6">Glycosyl transferase</fullName>
    </recommendedName>
</protein>
<gene>
    <name evidence="4" type="ORF">A6M21_07095</name>
</gene>
<dbReference type="STRING" id="1838280.A6M21_07095"/>
<evidence type="ECO:0000313" key="4">
    <source>
        <dbReference type="EMBL" id="OAT85105.1"/>
    </source>
</evidence>
<dbReference type="RefSeq" id="WP_066667122.1">
    <property type="nucleotide sequence ID" value="NZ_LYVF01000081.1"/>
</dbReference>
<evidence type="ECO:0000256" key="1">
    <source>
        <dbReference type="ARBA" id="ARBA00022679"/>
    </source>
</evidence>
<feature type="domain" description="Glycosyl transferase family 1" evidence="2">
    <location>
        <begin position="191"/>
        <end position="336"/>
    </location>
</feature>
<dbReference type="AlphaFoldDB" id="A0A1B7LGD7"/>
<dbReference type="PANTHER" id="PTHR46401">
    <property type="entry name" value="GLYCOSYLTRANSFERASE WBBK-RELATED"/>
    <property type="match status" value="1"/>
</dbReference>
<evidence type="ECO:0000313" key="5">
    <source>
        <dbReference type="Proteomes" id="UP000078532"/>
    </source>
</evidence>
<dbReference type="InterPro" id="IPR015393">
    <property type="entry name" value="DUF1972"/>
</dbReference>
<accession>A0A1B7LGD7</accession>
<proteinExistence type="predicted"/>
<dbReference type="EMBL" id="LYVF01000081">
    <property type="protein sequence ID" value="OAT85105.1"/>
    <property type="molecule type" value="Genomic_DNA"/>
</dbReference>
<dbReference type="Pfam" id="PF09314">
    <property type="entry name" value="DUF1972"/>
    <property type="match status" value="1"/>
</dbReference>
<dbReference type="OrthoDB" id="9792269at2"/>
<organism evidence="4 5">
    <name type="scientific">Desulfotomaculum copahuensis</name>
    <dbReference type="NCBI Taxonomy" id="1838280"/>
    <lineage>
        <taxon>Bacteria</taxon>
        <taxon>Bacillati</taxon>
        <taxon>Bacillota</taxon>
        <taxon>Clostridia</taxon>
        <taxon>Eubacteriales</taxon>
        <taxon>Desulfotomaculaceae</taxon>
        <taxon>Desulfotomaculum</taxon>
    </lineage>
</organism>
<dbReference type="GO" id="GO:0016757">
    <property type="term" value="F:glycosyltransferase activity"/>
    <property type="evidence" value="ECO:0007669"/>
    <property type="project" value="InterPro"/>
</dbReference>
<dbReference type="InterPro" id="IPR001296">
    <property type="entry name" value="Glyco_trans_1"/>
</dbReference>
<name>A0A1B7LGD7_9FIRM</name>
<dbReference type="Proteomes" id="UP000078532">
    <property type="component" value="Unassembled WGS sequence"/>
</dbReference>
<sequence>MDLAIVGSRGIPAHYGGYETFAEELSTRLTDRGYEVCVTCEGYGQAKWYNNVNLIYVPIITKIIPRNLAEVIHDICAIMYVSIFIRPKIIYLLGYAACYTCIISRCLGIKVWINADGLEWKRRKFGSVGRAIIKALEGIAVKVSNLMIADSKHIQKYLFEEYHINSSYIPYGAYPVKDIDPNLITKFNTRPKEYYLVVARIEPENNIDVIIDGFVKSNSKKQLIVVGKVQNNNYGKMLLCKASDRVHFIGGIYDKNLLNALRLHCFAYFHGHEVGGTNPSLLEALACGNIIIAIDVPFTREVARNAAYFFTDASSLCEVINEVESSYINYPEREELSRDRLIKAGYTWDNVLKCYQILLEKNV</sequence>
<dbReference type="Gene3D" id="3.40.50.2000">
    <property type="entry name" value="Glycogen Phosphorylase B"/>
    <property type="match status" value="2"/>
</dbReference>
<evidence type="ECO:0000259" key="3">
    <source>
        <dbReference type="Pfam" id="PF09314"/>
    </source>
</evidence>
<dbReference type="SUPFAM" id="SSF53756">
    <property type="entry name" value="UDP-Glycosyltransferase/glycogen phosphorylase"/>
    <property type="match status" value="1"/>
</dbReference>
<feature type="domain" description="DUF1972" evidence="3">
    <location>
        <begin position="3"/>
        <end position="173"/>
    </location>
</feature>